<dbReference type="Proteomes" id="UP000237631">
    <property type="component" value="Unassembled WGS sequence"/>
</dbReference>
<dbReference type="CDD" id="cd15502">
    <property type="entry name" value="PHD_Phf1p_Phf2p_like"/>
    <property type="match status" value="1"/>
</dbReference>
<protein>
    <recommendedName>
        <fullName evidence="8">PHD-type domain-containing protein</fullName>
    </recommendedName>
</protein>
<evidence type="ECO:0000313" key="9">
    <source>
        <dbReference type="EMBL" id="PPJ56804.1"/>
    </source>
</evidence>
<evidence type="ECO:0000256" key="3">
    <source>
        <dbReference type="ARBA" id="ARBA00022771"/>
    </source>
</evidence>
<dbReference type="GO" id="GO:0008270">
    <property type="term" value="F:zinc ion binding"/>
    <property type="evidence" value="ECO:0007669"/>
    <property type="project" value="UniProtKB-KW"/>
</dbReference>
<comment type="subcellular location">
    <subcellularLocation>
        <location evidence="1">Nucleus</location>
    </subcellularLocation>
</comment>
<dbReference type="PROSITE" id="PS50016">
    <property type="entry name" value="ZF_PHD_2"/>
    <property type="match status" value="1"/>
</dbReference>
<keyword evidence="3 6" id="KW-0863">Zinc-finger</keyword>
<feature type="compositionally biased region" description="Basic and acidic residues" evidence="7">
    <location>
        <begin position="89"/>
        <end position="99"/>
    </location>
</feature>
<dbReference type="InterPro" id="IPR013083">
    <property type="entry name" value="Znf_RING/FYVE/PHD"/>
</dbReference>
<keyword evidence="2" id="KW-0479">Metal-binding</keyword>
<organism evidence="9 10">
    <name type="scientific">Cercospora berteroae</name>
    <dbReference type="NCBI Taxonomy" id="357750"/>
    <lineage>
        <taxon>Eukaryota</taxon>
        <taxon>Fungi</taxon>
        <taxon>Dikarya</taxon>
        <taxon>Ascomycota</taxon>
        <taxon>Pezizomycotina</taxon>
        <taxon>Dothideomycetes</taxon>
        <taxon>Dothideomycetidae</taxon>
        <taxon>Mycosphaerellales</taxon>
        <taxon>Mycosphaerellaceae</taxon>
        <taxon>Cercospora</taxon>
    </lineage>
</organism>
<feature type="region of interest" description="Disordered" evidence="7">
    <location>
        <begin position="1"/>
        <end position="259"/>
    </location>
</feature>
<dbReference type="GO" id="GO:0005634">
    <property type="term" value="C:nucleus"/>
    <property type="evidence" value="ECO:0007669"/>
    <property type="project" value="UniProtKB-SubCell"/>
</dbReference>
<evidence type="ECO:0000256" key="6">
    <source>
        <dbReference type="PROSITE-ProRule" id="PRU00146"/>
    </source>
</evidence>
<feature type="compositionally biased region" description="Basic and acidic residues" evidence="7">
    <location>
        <begin position="21"/>
        <end position="37"/>
    </location>
</feature>
<dbReference type="GO" id="GO:0045814">
    <property type="term" value="P:negative regulation of gene expression, epigenetic"/>
    <property type="evidence" value="ECO:0007669"/>
    <property type="project" value="TreeGrafter"/>
</dbReference>
<dbReference type="PANTHER" id="PTHR12628:SF10">
    <property type="entry name" value="HOMEOBOX DOMAIN-CONTAINING PROTEIN"/>
    <property type="match status" value="1"/>
</dbReference>
<feature type="domain" description="PHD-type" evidence="8">
    <location>
        <begin position="266"/>
        <end position="322"/>
    </location>
</feature>
<dbReference type="SUPFAM" id="SSF57903">
    <property type="entry name" value="FYVE/PHD zinc finger"/>
    <property type="match status" value="1"/>
</dbReference>
<comment type="caution">
    <text evidence="9">The sequence shown here is derived from an EMBL/GenBank/DDBJ whole genome shotgun (WGS) entry which is preliminary data.</text>
</comment>
<dbReference type="STRING" id="357750.A0A2S6CAN4"/>
<feature type="region of interest" description="Disordered" evidence="7">
    <location>
        <begin position="505"/>
        <end position="526"/>
    </location>
</feature>
<dbReference type="InterPro" id="IPR011011">
    <property type="entry name" value="Znf_FYVE_PHD"/>
</dbReference>
<feature type="compositionally biased region" description="Polar residues" evidence="7">
    <location>
        <begin position="102"/>
        <end position="117"/>
    </location>
</feature>
<dbReference type="InterPro" id="IPR001965">
    <property type="entry name" value="Znf_PHD"/>
</dbReference>
<evidence type="ECO:0000313" key="10">
    <source>
        <dbReference type="Proteomes" id="UP000237631"/>
    </source>
</evidence>
<evidence type="ECO:0000256" key="2">
    <source>
        <dbReference type="ARBA" id="ARBA00022723"/>
    </source>
</evidence>
<feature type="compositionally biased region" description="Polar residues" evidence="7">
    <location>
        <begin position="38"/>
        <end position="48"/>
    </location>
</feature>
<evidence type="ECO:0000256" key="5">
    <source>
        <dbReference type="ARBA" id="ARBA00023242"/>
    </source>
</evidence>
<evidence type="ECO:0000256" key="7">
    <source>
        <dbReference type="SAM" id="MobiDB-lite"/>
    </source>
</evidence>
<dbReference type="OrthoDB" id="5863171at2759"/>
<dbReference type="PANTHER" id="PTHR12628">
    <property type="entry name" value="POLYCOMB-LIKE TRANSCRIPTION FACTOR"/>
    <property type="match status" value="1"/>
</dbReference>
<dbReference type="InterPro" id="IPR019786">
    <property type="entry name" value="Zinc_finger_PHD-type_CS"/>
</dbReference>
<feature type="region of interest" description="Disordered" evidence="7">
    <location>
        <begin position="403"/>
        <end position="479"/>
    </location>
</feature>
<dbReference type="EMBL" id="PNEN01000509">
    <property type="protein sequence ID" value="PPJ56804.1"/>
    <property type="molecule type" value="Genomic_DNA"/>
</dbReference>
<feature type="compositionally biased region" description="Low complexity" evidence="7">
    <location>
        <begin position="409"/>
        <end position="445"/>
    </location>
</feature>
<keyword evidence="5" id="KW-0539">Nucleus</keyword>
<dbReference type="AlphaFoldDB" id="A0A2S6CAN4"/>
<name>A0A2S6CAN4_9PEZI</name>
<sequence>MDEPMPDADAALPTEQAGAVPEDRSQEQATRDIDAQHSDSTALSSVPPTDSEHKESDNIVVASRKSLSGANGANGANAELQPTEPIPKGSEETSRRADVESLDSTAAATAQDLSLSAPTPDGFVVPAVPTNGSANSTPRGRGWGRGGRPRGSRASNVATPHSASEDSILVNPDGTPVSGRGRGRCRGGGRPRGSRARGGGRGGKRKRDGDEDEDGEASDSSVEITPVATETRSGRAIQKPTSFVPPPPSPTTNKRKRPYNYRNPQAAVCKVCLRGTSPASNPVVFCDGCNAPYHRWCHKPPIEQAVIDKEDAEWYCQPCAAARVVPVPVTEVSSFVSVTGASEDQRRQYFAALPPGFLVTLLVKATTFRPDLPVFDPKFKEIVANSQQNGHLVDDSTAAPLNGKEAVRQSAQAAVATPTATAATGNATTTSNSTVGTTRSNSTTQPRIPASNGPSPDDAAYTDDVHPENYPRPGQGLMSTLPPETEDLEWLVDDDDRNGVFTHLYHEPTKAPPPVAAAPTGNDGLV</sequence>
<evidence type="ECO:0000256" key="1">
    <source>
        <dbReference type="ARBA" id="ARBA00004123"/>
    </source>
</evidence>
<evidence type="ECO:0000259" key="8">
    <source>
        <dbReference type="PROSITE" id="PS50016"/>
    </source>
</evidence>
<dbReference type="PROSITE" id="PS01359">
    <property type="entry name" value="ZF_PHD_1"/>
    <property type="match status" value="1"/>
</dbReference>
<dbReference type="SMART" id="SM00249">
    <property type="entry name" value="PHD"/>
    <property type="match status" value="1"/>
</dbReference>
<feature type="compositionally biased region" description="Low complexity" evidence="7">
    <location>
        <begin position="69"/>
        <end position="78"/>
    </location>
</feature>
<proteinExistence type="predicted"/>
<dbReference type="Pfam" id="PF00628">
    <property type="entry name" value="PHD"/>
    <property type="match status" value="1"/>
</dbReference>
<reference evidence="10" key="1">
    <citation type="journal article" date="2017" name="bioRxiv">
        <title>Conservation of a gene cluster reveals novel cercosporin biosynthetic mechanisms and extends production to the genus Colletotrichum.</title>
        <authorList>
            <person name="de Jonge R."/>
            <person name="Ebert M.K."/>
            <person name="Huitt-Roehl C.R."/>
            <person name="Pal P."/>
            <person name="Suttle J.C."/>
            <person name="Spanner R.E."/>
            <person name="Neubauer J.D."/>
            <person name="Jurick W.M.II."/>
            <person name="Stott K.A."/>
            <person name="Secor G.A."/>
            <person name="Thomma B.P.H.J."/>
            <person name="Van de Peer Y."/>
            <person name="Townsend C.A."/>
            <person name="Bolton M.D."/>
        </authorList>
    </citation>
    <scope>NUCLEOTIDE SEQUENCE [LARGE SCALE GENOMIC DNA]</scope>
    <source>
        <strain evidence="10">CBS538.71</strain>
    </source>
</reference>
<evidence type="ECO:0000256" key="4">
    <source>
        <dbReference type="ARBA" id="ARBA00022833"/>
    </source>
</evidence>
<dbReference type="InterPro" id="IPR019787">
    <property type="entry name" value="Znf_PHD-finger"/>
</dbReference>
<feature type="compositionally biased region" description="Basic residues" evidence="7">
    <location>
        <begin position="181"/>
        <end position="195"/>
    </location>
</feature>
<accession>A0A2S6CAN4</accession>
<dbReference type="Gene3D" id="3.30.40.10">
    <property type="entry name" value="Zinc/RING finger domain, C3HC4 (zinc finger)"/>
    <property type="match status" value="1"/>
</dbReference>
<dbReference type="GO" id="GO:0003677">
    <property type="term" value="F:DNA binding"/>
    <property type="evidence" value="ECO:0007669"/>
    <property type="project" value="TreeGrafter"/>
</dbReference>
<keyword evidence="10" id="KW-1185">Reference proteome</keyword>
<dbReference type="GO" id="GO:0003682">
    <property type="term" value="F:chromatin binding"/>
    <property type="evidence" value="ECO:0007669"/>
    <property type="project" value="TreeGrafter"/>
</dbReference>
<keyword evidence="4" id="KW-0862">Zinc</keyword>
<gene>
    <name evidence="9" type="ORF">CBER1_05945</name>
</gene>